<organism evidence="2 3">
    <name type="scientific">Sorangium cellulosum</name>
    <name type="common">Polyangium cellulosum</name>
    <dbReference type="NCBI Taxonomy" id="56"/>
    <lineage>
        <taxon>Bacteria</taxon>
        <taxon>Pseudomonadati</taxon>
        <taxon>Myxococcota</taxon>
        <taxon>Polyangia</taxon>
        <taxon>Polyangiales</taxon>
        <taxon>Polyangiaceae</taxon>
        <taxon>Sorangium</taxon>
    </lineage>
</organism>
<accession>A0A4P2Q4X5</accession>
<reference evidence="2 3" key="1">
    <citation type="submission" date="2015-09" db="EMBL/GenBank/DDBJ databases">
        <title>Sorangium comparison.</title>
        <authorList>
            <person name="Zaburannyi N."/>
            <person name="Bunk B."/>
            <person name="Overmann J."/>
            <person name="Mueller R."/>
        </authorList>
    </citation>
    <scope>NUCLEOTIDE SEQUENCE [LARGE SCALE GENOMIC DNA]</scope>
    <source>
        <strain evidence="2 3">So ceGT47</strain>
    </source>
</reference>
<feature type="domain" description="GST N-terminal" evidence="1">
    <location>
        <begin position="9"/>
        <end position="76"/>
    </location>
</feature>
<dbReference type="Proteomes" id="UP000295781">
    <property type="component" value="Chromosome"/>
</dbReference>
<evidence type="ECO:0000259" key="1">
    <source>
        <dbReference type="Pfam" id="PF13409"/>
    </source>
</evidence>
<dbReference type="InterPro" id="IPR036249">
    <property type="entry name" value="Thioredoxin-like_sf"/>
</dbReference>
<dbReference type="RefSeq" id="WP_129349732.1">
    <property type="nucleotide sequence ID" value="NZ_CP012670.1"/>
</dbReference>
<dbReference type="Gene3D" id="3.40.30.10">
    <property type="entry name" value="Glutaredoxin"/>
    <property type="match status" value="1"/>
</dbReference>
<name>A0A4P2Q4X5_SORCE</name>
<dbReference type="InterPro" id="IPR004045">
    <property type="entry name" value="Glutathione_S-Trfase_N"/>
</dbReference>
<dbReference type="EMBL" id="CP012670">
    <property type="protein sequence ID" value="AUX24096.1"/>
    <property type="molecule type" value="Genomic_DNA"/>
</dbReference>
<dbReference type="Gene3D" id="1.20.1050.10">
    <property type="match status" value="1"/>
</dbReference>
<gene>
    <name evidence="2" type="ORF">SOCEGT47_046290</name>
</gene>
<protein>
    <recommendedName>
        <fullName evidence="1">GST N-terminal domain-containing protein</fullName>
    </recommendedName>
</protein>
<dbReference type="CDD" id="cd00570">
    <property type="entry name" value="GST_N_family"/>
    <property type="match status" value="1"/>
</dbReference>
<evidence type="ECO:0000313" key="2">
    <source>
        <dbReference type="EMBL" id="AUX24096.1"/>
    </source>
</evidence>
<dbReference type="Pfam" id="PF13409">
    <property type="entry name" value="GST_N_2"/>
    <property type="match status" value="1"/>
</dbReference>
<evidence type="ECO:0000313" key="3">
    <source>
        <dbReference type="Proteomes" id="UP000295781"/>
    </source>
</evidence>
<dbReference type="OrthoDB" id="5495597at2"/>
<proteinExistence type="predicted"/>
<dbReference type="SUPFAM" id="SSF52833">
    <property type="entry name" value="Thioredoxin-like"/>
    <property type="match status" value="1"/>
</dbReference>
<sequence>MTELLGLVFSPWTEKARWALDVRRVPYTFRHYQPMIGEPALRLKLRRLRGRVTVPVLTTDDGRVLTDSADIARWADGRGEGPALFPAEHEAEIARLVALSERALDAGRALTLSRMLADDEALAEMTPPPIRRRLGPLAPRLGALGIRRTLRKYDGHRTDGAAHQRTLVSALDEIRAALARQAPAEDAPRTLLGRFTFADIAMAQALVGVEPPAELKLGPAGRRCWSDPELRERYADLTAWRDALYRAFRAR</sequence>
<dbReference type="AlphaFoldDB" id="A0A4P2Q4X5"/>